<keyword evidence="4 10" id="KW-0732">Signal</keyword>
<keyword evidence="5 8" id="KW-0378">Hydrolase</keyword>
<dbReference type="Pfam" id="PF13363">
    <property type="entry name" value="BetaGal_dom3"/>
    <property type="match status" value="1"/>
</dbReference>
<feature type="domain" description="Beta-galactosidase" evidence="11">
    <location>
        <begin position="382"/>
        <end position="564"/>
    </location>
</feature>
<dbReference type="AlphaFoldDB" id="A0A8H6W1H7"/>
<evidence type="ECO:0000256" key="4">
    <source>
        <dbReference type="ARBA" id="ARBA00022729"/>
    </source>
</evidence>
<keyword evidence="13" id="KW-1185">Reference proteome</keyword>
<dbReference type="InterPro" id="IPR025972">
    <property type="entry name" value="BetaGal_dom3"/>
</dbReference>
<dbReference type="InterPro" id="IPR031330">
    <property type="entry name" value="Gly_Hdrlase_35_cat"/>
</dbReference>
<dbReference type="OrthoDB" id="1657402at2759"/>
<comment type="caution">
    <text evidence="12">The sequence shown here is derived from an EMBL/GenBank/DDBJ whole genome shotgun (WGS) entry which is preliminary data.</text>
</comment>
<dbReference type="SUPFAM" id="SSF117100">
    <property type="entry name" value="Beta-galactosidase LacA, domain 3"/>
    <property type="match status" value="1"/>
</dbReference>
<evidence type="ECO:0000313" key="12">
    <source>
        <dbReference type="EMBL" id="KAF7301562.1"/>
    </source>
</evidence>
<dbReference type="PANTHER" id="PTHR23421">
    <property type="entry name" value="BETA-GALACTOSIDASE RELATED"/>
    <property type="match status" value="1"/>
</dbReference>
<comment type="catalytic activity">
    <reaction evidence="1 8">
        <text>Hydrolysis of terminal non-reducing beta-D-galactose residues in beta-D-galactosides.</text>
        <dbReference type="EC" id="3.2.1.23"/>
    </reaction>
</comment>
<dbReference type="RefSeq" id="XP_037219562.1">
    <property type="nucleotide sequence ID" value="XM_037363918.1"/>
</dbReference>
<evidence type="ECO:0000256" key="8">
    <source>
        <dbReference type="RuleBase" id="RU000675"/>
    </source>
</evidence>
<evidence type="ECO:0000313" key="13">
    <source>
        <dbReference type="Proteomes" id="UP000636479"/>
    </source>
</evidence>
<dbReference type="FunFam" id="3.20.20.80:FF:000040">
    <property type="entry name" value="Beta-galactosidase A"/>
    <property type="match status" value="1"/>
</dbReference>
<keyword evidence="7 8" id="KW-0326">Glycosidase</keyword>
<dbReference type="SMART" id="SM01029">
    <property type="entry name" value="BetaGal_dom2"/>
    <property type="match status" value="1"/>
</dbReference>
<dbReference type="Gene3D" id="2.60.120.260">
    <property type="entry name" value="Galactose-binding domain-like"/>
    <property type="match status" value="2"/>
</dbReference>
<evidence type="ECO:0000256" key="5">
    <source>
        <dbReference type="ARBA" id="ARBA00022801"/>
    </source>
</evidence>
<dbReference type="Pfam" id="PF10435">
    <property type="entry name" value="BetaGal_dom2"/>
    <property type="match status" value="1"/>
</dbReference>
<dbReference type="GO" id="GO:0004565">
    <property type="term" value="F:beta-galactosidase activity"/>
    <property type="evidence" value="ECO:0007669"/>
    <property type="project" value="UniProtKB-EC"/>
</dbReference>
<dbReference type="InterPro" id="IPR019801">
    <property type="entry name" value="Glyco_hydro_35_CS"/>
</dbReference>
<comment type="similarity">
    <text evidence="2 9">Belongs to the glycosyl hydrolase 35 family.</text>
</comment>
<dbReference type="InterPro" id="IPR017853">
    <property type="entry name" value="GH"/>
</dbReference>
<evidence type="ECO:0000256" key="3">
    <source>
        <dbReference type="ARBA" id="ARBA00012756"/>
    </source>
</evidence>
<evidence type="ECO:0000256" key="10">
    <source>
        <dbReference type="SAM" id="SignalP"/>
    </source>
</evidence>
<dbReference type="Pfam" id="PF01301">
    <property type="entry name" value="Glyco_hydro_35"/>
    <property type="match status" value="1"/>
</dbReference>
<evidence type="ECO:0000259" key="11">
    <source>
        <dbReference type="SMART" id="SM01029"/>
    </source>
</evidence>
<dbReference type="SUPFAM" id="SSF51445">
    <property type="entry name" value="(Trans)glycosidases"/>
    <property type="match status" value="1"/>
</dbReference>
<organism evidence="12 13">
    <name type="scientific">Mycena indigotica</name>
    <dbReference type="NCBI Taxonomy" id="2126181"/>
    <lineage>
        <taxon>Eukaryota</taxon>
        <taxon>Fungi</taxon>
        <taxon>Dikarya</taxon>
        <taxon>Basidiomycota</taxon>
        <taxon>Agaricomycotina</taxon>
        <taxon>Agaricomycetes</taxon>
        <taxon>Agaricomycetidae</taxon>
        <taxon>Agaricales</taxon>
        <taxon>Marasmiineae</taxon>
        <taxon>Mycenaceae</taxon>
        <taxon>Mycena</taxon>
    </lineage>
</organism>
<dbReference type="GeneID" id="59346434"/>
<gene>
    <name evidence="12" type="ORF">MIND_00721700</name>
</gene>
<dbReference type="SUPFAM" id="SSF49785">
    <property type="entry name" value="Galactose-binding domain-like"/>
    <property type="match status" value="2"/>
</dbReference>
<dbReference type="GO" id="GO:0005975">
    <property type="term" value="P:carbohydrate metabolic process"/>
    <property type="evidence" value="ECO:0007669"/>
    <property type="project" value="InterPro"/>
</dbReference>
<feature type="chain" id="PRO_5034408919" description="Beta-galactosidase" evidence="10">
    <location>
        <begin position="20"/>
        <end position="999"/>
    </location>
</feature>
<dbReference type="Pfam" id="PF13364">
    <property type="entry name" value="BetaGal_ABD2"/>
    <property type="match status" value="2"/>
</dbReference>
<name>A0A8H6W1H7_9AGAR</name>
<dbReference type="InterPro" id="IPR036833">
    <property type="entry name" value="BetaGal_dom3_sf"/>
</dbReference>
<evidence type="ECO:0000256" key="2">
    <source>
        <dbReference type="ARBA" id="ARBA00009809"/>
    </source>
</evidence>
<keyword evidence="6" id="KW-0325">Glycoprotein</keyword>
<dbReference type="SUPFAM" id="SSF51011">
    <property type="entry name" value="Glycosyl hydrolase domain"/>
    <property type="match status" value="1"/>
</dbReference>
<dbReference type="InterPro" id="IPR025300">
    <property type="entry name" value="BetaGal_jelly_roll_dom"/>
</dbReference>
<accession>A0A8H6W1H7</accession>
<dbReference type="FunFam" id="2.60.120.260:FF:000065">
    <property type="entry name" value="Beta-galactosidase A"/>
    <property type="match status" value="1"/>
</dbReference>
<proteinExistence type="inferred from homology"/>
<dbReference type="Gene3D" id="2.60.390.10">
    <property type="entry name" value="Beta-galactosidase, domain 3"/>
    <property type="match status" value="1"/>
</dbReference>
<dbReference type="InterPro" id="IPR008979">
    <property type="entry name" value="Galactose-bd-like_sf"/>
</dbReference>
<evidence type="ECO:0000256" key="1">
    <source>
        <dbReference type="ARBA" id="ARBA00001412"/>
    </source>
</evidence>
<sequence>MLLPKFVAFLAALGTLAGGQRSPRLTRQSQTDVLQNIVTWDQYSLIINGTRVDVFSGEIHPFRLPVPSLYLDVLQKVKSLGFSAISAYFFWGLHEPKRGAGISFEGFRDLQPFFDAAKKAGLYVIARPGPYINAEVTGGGFPGWGTHTSGLWRTSNASYVEAYTDYMTSIGKVLAKNQITNGGPIILVQVENEYSGFQAPYTEDFEYEANLKSIMRSSGVTVPLTVNDAWPGSHYTNVDIYGYDSYPNGFDCSHPDVWLSDAVPEYFWGAHLGINPQAPNAVYEFQGGAFDPWGGFGYESCAQLLGPAFERVFYKNQFAMASTVLNFYMLYGGTNWGGIAHPGVYTSYDYGSAIAEDRTLREKAYELKLQAYFRSVSPAFLTSQPTNIFATQGSFTGNQALKTTQLLDFVGNKTAFYVVRQTDASVNDDQTYSLTLPTSIGQLTIPTIGGSLALNGKDSKIHVVDYSAGSTTVLYSTGEILTWATIDSTDVILVYGNKGELHETAFKFGAAIPTANVVSGAGKIKTKLLGNGGLALQYVTSGQTVVRVGNVLLYILDRANAYDFWVLNPATAFGQSFVHSTQKNPIIVKGGYLLRSVTASAGALQLTGDFNTTQPVTFEIIAPQLFQAVSVNGAKLALAKTPQGTLTGQRAGSLPPISLPNLASLPWKTADSLPEIQPQYSDASWTVADHKTTVNPTPPNTTVVLYAGDYGFHTGSILWRHHFAASGLEKGFNVGVQGGAAFGFSVWLDQTFIGSWKGDGALSNFNGTFSFPSTLSKDSQHVLTILQDHMGNEENWWAAGEVFKTPRGILSYSFVGTDKTASGVWKVAGNLGGEDYIDTTRGALNEGGLFGERQGWHLPGFNDASWVKGSPMTGLRHAGVAFYRTTFTLDIPAGVDYPMALVFTNATATTAAFRAQLFVNGYQFGKYVNNIGPQKSFPVPQGILNYNGQNTLAVSLWALDAAGGHVDSLRLVTTARVESSMGKVANAPSPGWVPRVHVF</sequence>
<dbReference type="Gene3D" id="2.102.20.10">
    <property type="entry name" value="Beta-galactosidase, domain 2"/>
    <property type="match status" value="1"/>
</dbReference>
<protein>
    <recommendedName>
        <fullName evidence="3 8">Beta-galactosidase</fullName>
        <ecNumber evidence="3 8">3.2.1.23</ecNumber>
    </recommendedName>
</protein>
<evidence type="ECO:0000256" key="7">
    <source>
        <dbReference type="ARBA" id="ARBA00023295"/>
    </source>
</evidence>
<dbReference type="EC" id="3.2.1.23" evidence="3 8"/>
<dbReference type="InterPro" id="IPR037110">
    <property type="entry name" value="Betagal_dom2_sf"/>
</dbReference>
<dbReference type="PRINTS" id="PR00742">
    <property type="entry name" value="GLHYDRLASE35"/>
</dbReference>
<dbReference type="EMBL" id="JACAZF010000006">
    <property type="protein sequence ID" value="KAF7301562.1"/>
    <property type="molecule type" value="Genomic_DNA"/>
</dbReference>
<feature type="signal peptide" evidence="10">
    <location>
        <begin position="1"/>
        <end position="19"/>
    </location>
</feature>
<dbReference type="PROSITE" id="PS01182">
    <property type="entry name" value="GLYCOSYL_HYDROL_F35"/>
    <property type="match status" value="1"/>
</dbReference>
<dbReference type="Proteomes" id="UP000636479">
    <property type="component" value="Unassembled WGS sequence"/>
</dbReference>
<evidence type="ECO:0000256" key="6">
    <source>
        <dbReference type="ARBA" id="ARBA00023180"/>
    </source>
</evidence>
<dbReference type="Gene3D" id="3.20.20.80">
    <property type="entry name" value="Glycosidases"/>
    <property type="match status" value="1"/>
</dbReference>
<dbReference type="InterPro" id="IPR001944">
    <property type="entry name" value="Glycoside_Hdrlase_35"/>
</dbReference>
<reference evidence="12" key="1">
    <citation type="submission" date="2020-05" db="EMBL/GenBank/DDBJ databases">
        <title>Mycena genomes resolve the evolution of fungal bioluminescence.</title>
        <authorList>
            <person name="Tsai I.J."/>
        </authorList>
    </citation>
    <scope>NUCLEOTIDE SEQUENCE</scope>
    <source>
        <strain evidence="12">171206Taipei</strain>
    </source>
</reference>
<dbReference type="InterPro" id="IPR018954">
    <property type="entry name" value="Betagal_dom2"/>
</dbReference>
<evidence type="ECO:0000256" key="9">
    <source>
        <dbReference type="RuleBase" id="RU003679"/>
    </source>
</evidence>